<evidence type="ECO:0000256" key="2">
    <source>
        <dbReference type="SAM" id="MobiDB-lite"/>
    </source>
</evidence>
<gene>
    <name evidence="3" type="ORF">MELIAE_LOCUS11810</name>
</gene>
<dbReference type="EMBL" id="OV121139">
    <property type="protein sequence ID" value="CAH0562790.1"/>
    <property type="molecule type" value="Genomic_DNA"/>
</dbReference>
<feature type="compositionally biased region" description="Basic and acidic residues" evidence="2">
    <location>
        <begin position="9"/>
        <end position="49"/>
    </location>
</feature>
<dbReference type="OrthoDB" id="6780355at2759"/>
<proteinExistence type="predicted"/>
<feature type="region of interest" description="Disordered" evidence="2">
    <location>
        <begin position="1"/>
        <end position="49"/>
    </location>
</feature>
<evidence type="ECO:0000313" key="4">
    <source>
        <dbReference type="Proteomes" id="UP001154078"/>
    </source>
</evidence>
<dbReference type="Proteomes" id="UP001154078">
    <property type="component" value="Chromosome 8"/>
</dbReference>
<sequence length="909" mass="104867">MAKTSTKKNKVETDRSRQLQREHSRESMRRLREKIKNDPVLYEESKRKEKERYLARKVTGKIKKIDQMSTREKRKTRKEWRARSKKSYDKKKGDQQLERDLRENTPPASPIMFQPIIPIPAGSQENLSRQAIQGKLIQRRNRESLKKEIKFLRERLLEKDRKLAKYKKKVQRIKKKQPDSPNKKVTNMLKGQQVTPEVKRSLVFSEAIQQQLKSNFKQNKSHLDKRSFTSTISGDIIKKYRFKCLLGSSTSRRLLLKNGKNNDLSKKRQNVAQKVKQAVKNFFEKDLISRLCPGKKDTVTFHKVKKQKRYLNGTLFSTYIQFKKFHPLIKISYQTFCNFRPFWVLKPNARLRDTCLCMLHDNMTLLTAKAKTYDLIETKDPEELSRQICCDKKNDDCINRSCPICQSKSIRINKYENNDIVSYEKWYSKKVEIEIKGKKKMCQKTVKEPVECSKQEMVDHLKKSLTRFMVHLRNISHQYSSVDTIKKSLTLNEALFHIDFSENYNCKYAKEIQSAHFGGSKPQVTLHTVVMYYLSTNTNGEELVKPMSLCTFSDNMRHDPAAICAHLEPVIKEALEIVPKLRTAFFLSDGPSTQYKNKKMFLLMVNFLAKKLGVQRLRWIFSEPGHGKGAPDGVGGCLKRTADNLVSQGIDIPNFEVLILNLKKHCKGIKCLTIESSRIQDIDETLPLSLKPFKGTMAIRELTWSEGAQNVLQARKLCCLKCNESTTCSHFPLGLIQLPLPVEEVVQGSGSSSSLQVQVLKKDKKSETLGSISQQIESYLRMSLRPPADLRYFKPESVAPVKEPELAGVSSESNNNSISELIIDTRMEEEIKIAEAISKLKIKGGNLVNEVVEYSKNFVGNLVKSIRTYKEFDNVKKLLALVQPTLAAIKNNSMFPKEDFLMQKRKEID</sequence>
<organism evidence="3 4">
    <name type="scientific">Brassicogethes aeneus</name>
    <name type="common">Rape pollen beetle</name>
    <name type="synonym">Meligethes aeneus</name>
    <dbReference type="NCBI Taxonomy" id="1431903"/>
    <lineage>
        <taxon>Eukaryota</taxon>
        <taxon>Metazoa</taxon>
        <taxon>Ecdysozoa</taxon>
        <taxon>Arthropoda</taxon>
        <taxon>Hexapoda</taxon>
        <taxon>Insecta</taxon>
        <taxon>Pterygota</taxon>
        <taxon>Neoptera</taxon>
        <taxon>Endopterygota</taxon>
        <taxon>Coleoptera</taxon>
        <taxon>Polyphaga</taxon>
        <taxon>Cucujiformia</taxon>
        <taxon>Nitidulidae</taxon>
        <taxon>Meligethinae</taxon>
        <taxon>Brassicogethes</taxon>
    </lineage>
</organism>
<protein>
    <submittedName>
        <fullName evidence="3">Uncharacterized protein</fullName>
    </submittedName>
</protein>
<dbReference type="PANTHER" id="PTHR46601">
    <property type="entry name" value="ULP_PROTEASE DOMAIN-CONTAINING PROTEIN"/>
    <property type="match status" value="1"/>
</dbReference>
<keyword evidence="4" id="KW-1185">Reference proteome</keyword>
<feature type="region of interest" description="Disordered" evidence="2">
    <location>
        <begin position="61"/>
        <end position="112"/>
    </location>
</feature>
<name>A0A9P0BIN3_BRAAE</name>
<evidence type="ECO:0000313" key="3">
    <source>
        <dbReference type="EMBL" id="CAH0562790.1"/>
    </source>
</evidence>
<evidence type="ECO:0000256" key="1">
    <source>
        <dbReference type="SAM" id="Coils"/>
    </source>
</evidence>
<dbReference type="PANTHER" id="PTHR46601:SF2">
    <property type="entry name" value="UBIQUITIN-LIKE PROTEASE FAMILY PROFILE DOMAIN-CONTAINING PROTEIN"/>
    <property type="match status" value="1"/>
</dbReference>
<feature type="coiled-coil region" evidence="1">
    <location>
        <begin position="135"/>
        <end position="176"/>
    </location>
</feature>
<reference evidence="3" key="1">
    <citation type="submission" date="2021-12" db="EMBL/GenBank/DDBJ databases">
        <authorList>
            <person name="King R."/>
        </authorList>
    </citation>
    <scope>NUCLEOTIDE SEQUENCE</scope>
</reference>
<accession>A0A9P0BIN3</accession>
<feature type="compositionally biased region" description="Basic and acidic residues" evidence="2">
    <location>
        <begin position="79"/>
        <end position="103"/>
    </location>
</feature>
<dbReference type="AlphaFoldDB" id="A0A9P0BIN3"/>
<keyword evidence="1" id="KW-0175">Coiled coil</keyword>